<reference evidence="11 12" key="1">
    <citation type="submission" date="2021-06" db="EMBL/GenBank/DDBJ databases">
        <title>Caerostris extrusa draft genome.</title>
        <authorList>
            <person name="Kono N."/>
            <person name="Arakawa K."/>
        </authorList>
    </citation>
    <scope>NUCLEOTIDE SEQUENCE [LARGE SCALE GENOMIC DNA]</scope>
</reference>
<dbReference type="AlphaFoldDB" id="A0AAV4WSY8"/>
<evidence type="ECO:0000256" key="6">
    <source>
        <dbReference type="ARBA" id="ARBA00023159"/>
    </source>
</evidence>
<comment type="caution">
    <text evidence="11">The sequence shown here is derived from an EMBL/GenBank/DDBJ whole genome shotgun (WGS) entry which is preliminary data.</text>
</comment>
<evidence type="ECO:0000256" key="4">
    <source>
        <dbReference type="ARBA" id="ARBA00023015"/>
    </source>
</evidence>
<dbReference type="GO" id="GO:0000981">
    <property type="term" value="F:DNA-binding transcription factor activity, RNA polymerase II-specific"/>
    <property type="evidence" value="ECO:0007669"/>
    <property type="project" value="TreeGrafter"/>
</dbReference>
<evidence type="ECO:0000256" key="2">
    <source>
        <dbReference type="ARBA" id="ARBA00008548"/>
    </source>
</evidence>
<protein>
    <recommendedName>
        <fullName evidence="10">Cysteine/serine-rich nuclear protein N-terminal domain-containing protein</fullName>
    </recommendedName>
</protein>
<keyword evidence="4" id="KW-0805">Transcription regulation</keyword>
<evidence type="ECO:0000259" key="10">
    <source>
        <dbReference type="Pfam" id="PF16019"/>
    </source>
</evidence>
<dbReference type="EMBL" id="BPLR01016730">
    <property type="protein sequence ID" value="GIY86035.1"/>
    <property type="molecule type" value="Genomic_DNA"/>
</dbReference>
<keyword evidence="7" id="KW-0804">Transcription</keyword>
<feature type="domain" description="Cysteine/serine-rich nuclear protein N-terminal" evidence="10">
    <location>
        <begin position="106"/>
        <end position="309"/>
    </location>
</feature>
<feature type="compositionally biased region" description="Low complexity" evidence="9">
    <location>
        <begin position="405"/>
        <end position="415"/>
    </location>
</feature>
<feature type="region of interest" description="Disordered" evidence="9">
    <location>
        <begin position="170"/>
        <end position="189"/>
    </location>
</feature>
<dbReference type="InterPro" id="IPR023260">
    <property type="entry name" value="Cys/Ser-rich_nuc_prot"/>
</dbReference>
<gene>
    <name evidence="11" type="primary">CSRNP2</name>
    <name evidence="11" type="ORF">CEXT_782161</name>
</gene>
<evidence type="ECO:0000256" key="1">
    <source>
        <dbReference type="ARBA" id="ARBA00004123"/>
    </source>
</evidence>
<feature type="compositionally biased region" description="Polar residues" evidence="9">
    <location>
        <begin position="434"/>
        <end position="443"/>
    </location>
</feature>
<feature type="region of interest" description="Disordered" evidence="9">
    <location>
        <begin position="63"/>
        <end position="105"/>
    </location>
</feature>
<dbReference type="InterPro" id="IPR031972">
    <property type="entry name" value="CSRNP_N"/>
</dbReference>
<name>A0AAV4WSY8_CAEEX</name>
<evidence type="ECO:0000313" key="12">
    <source>
        <dbReference type="Proteomes" id="UP001054945"/>
    </source>
</evidence>
<accession>A0AAV4WSY8</accession>
<evidence type="ECO:0000256" key="8">
    <source>
        <dbReference type="ARBA" id="ARBA00023242"/>
    </source>
</evidence>
<keyword evidence="5" id="KW-0238">DNA-binding</keyword>
<dbReference type="PANTHER" id="PTHR13580">
    <property type="entry name" value="TGF-BETA INDUCED APOPTOSIS PROTEIN"/>
    <property type="match status" value="1"/>
</dbReference>
<dbReference type="Proteomes" id="UP001054945">
    <property type="component" value="Unassembled WGS sequence"/>
</dbReference>
<comment type="subcellular location">
    <subcellularLocation>
        <location evidence="1">Nucleus</location>
    </subcellularLocation>
</comment>
<keyword evidence="6" id="KW-0010">Activator</keyword>
<evidence type="ECO:0000256" key="5">
    <source>
        <dbReference type="ARBA" id="ARBA00023125"/>
    </source>
</evidence>
<evidence type="ECO:0000256" key="9">
    <source>
        <dbReference type="SAM" id="MobiDB-lite"/>
    </source>
</evidence>
<organism evidence="11 12">
    <name type="scientific">Caerostris extrusa</name>
    <name type="common">Bark spider</name>
    <name type="synonym">Caerostris bankana</name>
    <dbReference type="NCBI Taxonomy" id="172846"/>
    <lineage>
        <taxon>Eukaryota</taxon>
        <taxon>Metazoa</taxon>
        <taxon>Ecdysozoa</taxon>
        <taxon>Arthropoda</taxon>
        <taxon>Chelicerata</taxon>
        <taxon>Arachnida</taxon>
        <taxon>Araneae</taxon>
        <taxon>Araneomorphae</taxon>
        <taxon>Entelegynae</taxon>
        <taxon>Araneoidea</taxon>
        <taxon>Araneidae</taxon>
        <taxon>Caerostris</taxon>
    </lineage>
</organism>
<evidence type="ECO:0000313" key="11">
    <source>
        <dbReference type="EMBL" id="GIY86035.1"/>
    </source>
</evidence>
<dbReference type="GO" id="GO:0005634">
    <property type="term" value="C:nucleus"/>
    <property type="evidence" value="ECO:0007669"/>
    <property type="project" value="UniProtKB-SubCell"/>
</dbReference>
<comment type="similarity">
    <text evidence="2">Belongs to the AXUD1 family.</text>
</comment>
<proteinExistence type="inferred from homology"/>
<evidence type="ECO:0000256" key="7">
    <source>
        <dbReference type="ARBA" id="ARBA00023163"/>
    </source>
</evidence>
<keyword evidence="8" id="KW-0539">Nucleus</keyword>
<feature type="compositionally biased region" description="Polar residues" evidence="9">
    <location>
        <begin position="82"/>
        <end position="92"/>
    </location>
</feature>
<dbReference type="GO" id="GO:0006915">
    <property type="term" value="P:apoptotic process"/>
    <property type="evidence" value="ECO:0007669"/>
    <property type="project" value="UniProtKB-KW"/>
</dbReference>
<dbReference type="GO" id="GO:0043565">
    <property type="term" value="F:sequence-specific DNA binding"/>
    <property type="evidence" value="ECO:0007669"/>
    <property type="project" value="TreeGrafter"/>
</dbReference>
<feature type="region of interest" description="Disordered" evidence="9">
    <location>
        <begin position="394"/>
        <end position="443"/>
    </location>
</feature>
<evidence type="ECO:0000256" key="3">
    <source>
        <dbReference type="ARBA" id="ARBA00022703"/>
    </source>
</evidence>
<sequence>MRDKLPVLICTKLNMSDQSPVLICTERNMSDQSPVLICIECNMSDQPPALICIECNMSDHSSDDKDDTSNSSLKSDELSSEVLTVSSNTAMEDTTDSEGPPKKRMKKKNVCFANVTVYYFPRTQGFTCVPSQGGSTLGMDQTHSQMKKFSLLEHAEEQKRVHREMINQQRRLAKYQSSTSDSDDSEDISDVSDSELEADSCYFLQPVSIRQRRALLRASGVQKIDSFEKEECRDIRSSREFCGCECKIYCDPDTCSCSQAGIKCQVDRFSFPCGCSRDGCGNAAGRIEFNPLRVRTHFIHTLMRLELEKKQEQQQQLMSKSGASNFSVSSLSSCDTCSSLSSPPTAFTSCIPSPSYLSMTSTSSMESNSCIVNSPLKEQVSAFMAISESEKKTSSDIYASPFSPPESSYSENSDYSSDDLDSDLETSLTTTPLQRTPPSTADDAAQTNEIKFINHFPTKSCATSSDLSLRCYYPSESTFPPMIQQNNQFCSGTSVNSLEQNSFNDAHNRQPGFGHQHIHSSMKTESHSYNPQILSTKPVETTIEEEQCYTDLSSVSPGAKMELFSGLLSSQVQDVTAIKPVNLESEKVYSTLVENCPLSIGRESQKCCMSQRVESERSDEPGENLGEIIKKTIVETVSA</sequence>
<keyword evidence="12" id="KW-1185">Reference proteome</keyword>
<keyword evidence="3" id="KW-0053">Apoptosis</keyword>
<dbReference type="PANTHER" id="PTHR13580:SF9">
    <property type="entry name" value="AXIN1 UP-REGULATED 1, ISOFORM A"/>
    <property type="match status" value="1"/>
</dbReference>
<dbReference type="Pfam" id="PF16019">
    <property type="entry name" value="CSRNP_N"/>
    <property type="match status" value="1"/>
</dbReference>
<dbReference type="PRINTS" id="PR02031">
    <property type="entry name" value="CYSSERRICHNP"/>
</dbReference>